<dbReference type="EMBL" id="MEVK01000044">
    <property type="protein sequence ID" value="OGC58059.1"/>
    <property type="molecule type" value="Genomic_DNA"/>
</dbReference>
<feature type="signal peptide" evidence="2">
    <location>
        <begin position="1"/>
        <end position="40"/>
    </location>
</feature>
<dbReference type="InterPro" id="IPR043993">
    <property type="entry name" value="T4SS_pilin"/>
</dbReference>
<reference evidence="3 4" key="1">
    <citation type="journal article" date="2016" name="Nat. Commun.">
        <title>Thousands of microbial genomes shed light on interconnected biogeochemical processes in an aquifer system.</title>
        <authorList>
            <person name="Anantharaman K."/>
            <person name="Brown C.T."/>
            <person name="Hug L.A."/>
            <person name="Sharon I."/>
            <person name="Castelle C.J."/>
            <person name="Probst A.J."/>
            <person name="Thomas B.C."/>
            <person name="Singh A."/>
            <person name="Wilkins M.J."/>
            <person name="Karaoz U."/>
            <person name="Brodie E.L."/>
            <person name="Williams K.H."/>
            <person name="Hubbard S.S."/>
            <person name="Banfield J.F."/>
        </authorList>
    </citation>
    <scope>NUCLEOTIDE SEQUENCE [LARGE SCALE GENOMIC DNA]</scope>
</reference>
<evidence type="ECO:0000256" key="1">
    <source>
        <dbReference type="SAM" id="Phobius"/>
    </source>
</evidence>
<dbReference type="Pfam" id="PF18895">
    <property type="entry name" value="T4SS_pilin"/>
    <property type="match status" value="1"/>
</dbReference>
<dbReference type="Proteomes" id="UP000178964">
    <property type="component" value="Unassembled WGS sequence"/>
</dbReference>
<evidence type="ECO:0000313" key="4">
    <source>
        <dbReference type="Proteomes" id="UP000178964"/>
    </source>
</evidence>
<sequence>MNYEVRLTKGIVMLKPQTKSFLKYLFVIGLFFALSKSAHAADADGCWEGITGGCYSFEDMKGLILKMVNIFVYVLPATICLFYLMYAGYISITAKGNPTQLQKSKETATWAVLGLIVIVTAYLIVNVFSLTFLGGPVQIIGN</sequence>
<feature type="transmembrane region" description="Helical" evidence="1">
    <location>
        <begin position="107"/>
        <end position="125"/>
    </location>
</feature>
<feature type="transmembrane region" description="Helical" evidence="1">
    <location>
        <begin position="64"/>
        <end position="86"/>
    </location>
</feature>
<dbReference type="STRING" id="1802627.A3A70_02765"/>
<gene>
    <name evidence="3" type="ORF">A3A70_02765</name>
</gene>
<dbReference type="AlphaFoldDB" id="A0A1F4VLK4"/>
<proteinExistence type="predicted"/>
<evidence type="ECO:0000256" key="2">
    <source>
        <dbReference type="SAM" id="SignalP"/>
    </source>
</evidence>
<comment type="caution">
    <text evidence="3">The sequence shown here is derived from an EMBL/GenBank/DDBJ whole genome shotgun (WGS) entry which is preliminary data.</text>
</comment>
<keyword evidence="1" id="KW-0812">Transmembrane</keyword>
<keyword evidence="2" id="KW-0732">Signal</keyword>
<organism evidence="3 4">
    <name type="scientific">candidate division WWE3 bacterium RIFCSPLOWO2_01_FULL_42_11</name>
    <dbReference type="NCBI Taxonomy" id="1802627"/>
    <lineage>
        <taxon>Bacteria</taxon>
        <taxon>Katanobacteria</taxon>
    </lineage>
</organism>
<name>A0A1F4VLK4_UNCKA</name>
<accession>A0A1F4VLK4</accession>
<evidence type="ECO:0000313" key="3">
    <source>
        <dbReference type="EMBL" id="OGC58059.1"/>
    </source>
</evidence>
<keyword evidence="1" id="KW-1133">Transmembrane helix</keyword>
<protein>
    <submittedName>
        <fullName evidence="3">Uncharacterized protein</fullName>
    </submittedName>
</protein>
<keyword evidence="1" id="KW-0472">Membrane</keyword>
<feature type="chain" id="PRO_5009515013" evidence="2">
    <location>
        <begin position="41"/>
        <end position="142"/>
    </location>
</feature>